<accession>A0A2W6HWT1</accession>
<feature type="binding site" evidence="8">
    <location>
        <position position="122"/>
    </location>
    <ligand>
        <name>Mg(2+)</name>
        <dbReference type="ChEBI" id="CHEBI:18420"/>
    </ligand>
</feature>
<feature type="binding site" evidence="8">
    <location>
        <begin position="122"/>
        <end position="125"/>
    </location>
    <ligand>
        <name>ATP</name>
        <dbReference type="ChEBI" id="CHEBI:30616"/>
    </ligand>
</feature>
<comment type="caution">
    <text evidence="8">Lacks conserved residue(s) required for the propagation of feature annotation.</text>
</comment>
<keyword evidence="2 8" id="KW-0436">Ligase</keyword>
<dbReference type="GO" id="GO:0005829">
    <property type="term" value="C:cytosol"/>
    <property type="evidence" value="ECO:0007669"/>
    <property type="project" value="TreeGrafter"/>
</dbReference>
<evidence type="ECO:0000256" key="2">
    <source>
        <dbReference type="ARBA" id="ARBA00022598"/>
    </source>
</evidence>
<dbReference type="PANTHER" id="PTHR43210:SF5">
    <property type="entry name" value="DETHIOBIOTIN SYNTHETASE"/>
    <property type="match status" value="1"/>
</dbReference>
<dbReference type="PIRSF" id="PIRSF006755">
    <property type="entry name" value="DTB_synth"/>
    <property type="match status" value="1"/>
</dbReference>
<comment type="cofactor">
    <cofactor evidence="8">
        <name>Mg(2+)</name>
        <dbReference type="ChEBI" id="CHEBI:18420"/>
    </cofactor>
</comment>
<keyword evidence="1 8" id="KW-0963">Cytoplasm</keyword>
<evidence type="ECO:0000256" key="3">
    <source>
        <dbReference type="ARBA" id="ARBA00022723"/>
    </source>
</evidence>
<keyword evidence="6 8" id="KW-0067">ATP-binding</keyword>
<comment type="subcellular location">
    <subcellularLocation>
        <location evidence="8">Cytoplasm</location>
    </subcellularLocation>
</comment>
<dbReference type="EC" id="6.3.3.3" evidence="8"/>
<protein>
    <recommendedName>
        <fullName evidence="8">ATP-dependent dethiobiotin synthetase BioD</fullName>
        <ecNumber evidence="8">6.3.3.3</ecNumber>
    </recommendedName>
    <alternativeName>
        <fullName evidence="8">DTB synthetase</fullName>
        <shortName evidence="8">DTBS</shortName>
    </alternativeName>
    <alternativeName>
        <fullName evidence="8">Dethiobiotin synthase</fullName>
    </alternativeName>
</protein>
<dbReference type="InterPro" id="IPR027417">
    <property type="entry name" value="P-loop_NTPase"/>
</dbReference>
<dbReference type="InterPro" id="IPR004472">
    <property type="entry name" value="DTB_synth_BioD"/>
</dbReference>
<evidence type="ECO:0000256" key="8">
    <source>
        <dbReference type="HAMAP-Rule" id="MF_00336"/>
    </source>
</evidence>
<feature type="active site" evidence="8">
    <location>
        <position position="44"/>
    </location>
</feature>
<proteinExistence type="inferred from homology"/>
<dbReference type="FunFam" id="3.40.50.300:FF:000292">
    <property type="entry name" value="ATP-dependent dethiobiotin synthetase BioD"/>
    <property type="match status" value="1"/>
</dbReference>
<sequence length="240" mass="25719">MPLPTPLPPALFVTGTDTEIGKTAASTALLHALRRRGLRAVGMKPVASGSEDRGQGLRNEDALALQAASWPVPDYTDLNPYALRQPLAPELAAAEDGVQVELAPIIAAFERLRAQADIVVVEGVGGWLAPVSASLDQLNLVRALQLPVLLVVGMRLGCVNHARLTAQSLQASGVECLGWIGNHIDPAMQRQDENFATLQQRLPMPCWGRLPHLPGAGGEALSVHLFDALCAETRNRCRRE</sequence>
<feature type="binding site" evidence="8">
    <location>
        <position position="23"/>
    </location>
    <ligand>
        <name>Mg(2+)</name>
        <dbReference type="ChEBI" id="CHEBI:18420"/>
    </ligand>
</feature>
<comment type="similarity">
    <text evidence="8">Belongs to the dethiobiotin synthetase family.</text>
</comment>
<keyword evidence="5 8" id="KW-0093">Biotin biosynthesis</keyword>
<dbReference type="GO" id="GO:0042803">
    <property type="term" value="F:protein homodimerization activity"/>
    <property type="evidence" value="ECO:0007669"/>
    <property type="project" value="UniProtKB-ARBA"/>
</dbReference>
<keyword evidence="4 8" id="KW-0547">Nucleotide-binding</keyword>
<comment type="caution">
    <text evidence="9">The sequence shown here is derived from an EMBL/GenBank/DDBJ whole genome shotgun (WGS) entry which is preliminary data.</text>
</comment>
<dbReference type="UniPathway" id="UPA00078">
    <property type="reaction ID" value="UER00161"/>
</dbReference>
<keyword evidence="3 8" id="KW-0479">Metal-binding</keyword>
<dbReference type="GO" id="GO:0000287">
    <property type="term" value="F:magnesium ion binding"/>
    <property type="evidence" value="ECO:0007669"/>
    <property type="project" value="UniProtKB-UniRule"/>
</dbReference>
<dbReference type="GO" id="GO:0005524">
    <property type="term" value="F:ATP binding"/>
    <property type="evidence" value="ECO:0007669"/>
    <property type="project" value="UniProtKB-UniRule"/>
</dbReference>
<dbReference type="GO" id="GO:0009102">
    <property type="term" value="P:biotin biosynthetic process"/>
    <property type="evidence" value="ECO:0007669"/>
    <property type="project" value="UniProtKB-UniRule"/>
</dbReference>
<evidence type="ECO:0000313" key="9">
    <source>
        <dbReference type="EMBL" id="PZS87967.1"/>
    </source>
</evidence>
<evidence type="ECO:0000256" key="7">
    <source>
        <dbReference type="ARBA" id="ARBA00022842"/>
    </source>
</evidence>
<dbReference type="EMBL" id="LXXM01000220">
    <property type="protein sequence ID" value="PZS87967.1"/>
    <property type="molecule type" value="Genomic_DNA"/>
</dbReference>
<reference evidence="9 10" key="1">
    <citation type="submission" date="2016-05" db="EMBL/GenBank/DDBJ databases">
        <authorList>
            <person name="Lavstsen T."/>
            <person name="Jespersen J.S."/>
        </authorList>
    </citation>
    <scope>NUCLEOTIDE SEQUENCE [LARGE SCALE GENOMIC DNA]</scope>
    <source>
        <strain evidence="9 10">SM-5815</strain>
    </source>
</reference>
<dbReference type="CDD" id="cd03109">
    <property type="entry name" value="DTBS"/>
    <property type="match status" value="1"/>
</dbReference>
<comment type="function">
    <text evidence="8">Catalyzes a mechanistically unusual reaction, the ATP-dependent insertion of CO2 between the N7 and N8 nitrogen atoms of 7,8-diaminopelargonic acid (DAPA, also called 7,8-diammoniononanoate) to form a ureido ring.</text>
</comment>
<dbReference type="Pfam" id="PF13500">
    <property type="entry name" value="AAA_26"/>
    <property type="match status" value="1"/>
</dbReference>
<evidence type="ECO:0000256" key="5">
    <source>
        <dbReference type="ARBA" id="ARBA00022756"/>
    </source>
</evidence>
<comment type="pathway">
    <text evidence="8">Cofactor biosynthesis; biotin biosynthesis; biotin from 7,8-diaminononanoate: step 1/2.</text>
</comment>
<dbReference type="PANTHER" id="PTHR43210">
    <property type="entry name" value="DETHIOBIOTIN SYNTHETASE"/>
    <property type="match status" value="1"/>
</dbReference>
<organism evidence="9 10">
    <name type="scientific">Stenotrophomonas maltophilia</name>
    <name type="common">Pseudomonas maltophilia</name>
    <name type="synonym">Xanthomonas maltophilia</name>
    <dbReference type="NCBI Taxonomy" id="40324"/>
    <lineage>
        <taxon>Bacteria</taxon>
        <taxon>Pseudomonadati</taxon>
        <taxon>Pseudomonadota</taxon>
        <taxon>Gammaproteobacteria</taxon>
        <taxon>Lysobacterales</taxon>
        <taxon>Lysobacteraceae</taxon>
        <taxon>Stenotrophomonas</taxon>
        <taxon>Stenotrophomonas maltophilia group</taxon>
    </lineage>
</organism>
<gene>
    <name evidence="8" type="primary">bioD</name>
    <name evidence="9" type="ORF">A7X83_16065</name>
</gene>
<dbReference type="SUPFAM" id="SSF52540">
    <property type="entry name" value="P-loop containing nucleoside triphosphate hydrolases"/>
    <property type="match status" value="1"/>
</dbReference>
<comment type="subunit">
    <text evidence="8">Homodimer.</text>
</comment>
<feature type="binding site" evidence="8">
    <location>
        <position position="61"/>
    </location>
    <ligand>
        <name>Mg(2+)</name>
        <dbReference type="ChEBI" id="CHEBI:18420"/>
    </ligand>
</feature>
<evidence type="ECO:0000256" key="1">
    <source>
        <dbReference type="ARBA" id="ARBA00022490"/>
    </source>
</evidence>
<keyword evidence="7 8" id="KW-0460">Magnesium</keyword>
<dbReference type="NCBIfam" id="TIGR00347">
    <property type="entry name" value="bioD"/>
    <property type="match status" value="1"/>
</dbReference>
<dbReference type="Proteomes" id="UP000249614">
    <property type="component" value="Unassembled WGS sequence"/>
</dbReference>
<dbReference type="AlphaFoldDB" id="A0A2W6HWT1"/>
<evidence type="ECO:0000256" key="6">
    <source>
        <dbReference type="ARBA" id="ARBA00022840"/>
    </source>
</evidence>
<evidence type="ECO:0000256" key="4">
    <source>
        <dbReference type="ARBA" id="ARBA00022741"/>
    </source>
</evidence>
<name>A0A2W6HWT1_STEMA</name>
<dbReference type="Gene3D" id="3.40.50.300">
    <property type="entry name" value="P-loop containing nucleotide triphosphate hydrolases"/>
    <property type="match status" value="1"/>
</dbReference>
<feature type="binding site" evidence="8">
    <location>
        <begin position="211"/>
        <end position="213"/>
    </location>
    <ligand>
        <name>ATP</name>
        <dbReference type="ChEBI" id="CHEBI:30616"/>
    </ligand>
</feature>
<feature type="binding site" evidence="8">
    <location>
        <position position="61"/>
    </location>
    <ligand>
        <name>ATP</name>
        <dbReference type="ChEBI" id="CHEBI:30616"/>
    </ligand>
</feature>
<dbReference type="HAMAP" id="MF_00336">
    <property type="entry name" value="BioD"/>
    <property type="match status" value="1"/>
</dbReference>
<feature type="binding site" evidence="8">
    <location>
        <begin position="182"/>
        <end position="183"/>
    </location>
    <ligand>
        <name>ATP</name>
        <dbReference type="ChEBI" id="CHEBI:30616"/>
    </ligand>
</feature>
<comment type="catalytic activity">
    <reaction evidence="8">
        <text>(7R,8S)-7,8-diammoniononanoate + CO2 + ATP = (4R,5S)-dethiobiotin + ADP + phosphate + 3 H(+)</text>
        <dbReference type="Rhea" id="RHEA:15805"/>
        <dbReference type="ChEBI" id="CHEBI:15378"/>
        <dbReference type="ChEBI" id="CHEBI:16526"/>
        <dbReference type="ChEBI" id="CHEBI:30616"/>
        <dbReference type="ChEBI" id="CHEBI:43474"/>
        <dbReference type="ChEBI" id="CHEBI:149469"/>
        <dbReference type="ChEBI" id="CHEBI:149473"/>
        <dbReference type="ChEBI" id="CHEBI:456216"/>
        <dbReference type="EC" id="6.3.3.3"/>
    </reaction>
</comment>
<feature type="binding site" evidence="8">
    <location>
        <position position="48"/>
    </location>
    <ligand>
        <name>substrate</name>
    </ligand>
</feature>
<dbReference type="RefSeq" id="WP_111113561.1">
    <property type="nucleotide sequence ID" value="NZ_LXXM01000220.1"/>
</dbReference>
<dbReference type="GO" id="GO:0004141">
    <property type="term" value="F:dethiobiotin synthase activity"/>
    <property type="evidence" value="ECO:0007669"/>
    <property type="project" value="UniProtKB-UniRule"/>
</dbReference>
<evidence type="ECO:0000313" key="10">
    <source>
        <dbReference type="Proteomes" id="UP000249614"/>
    </source>
</evidence>